<organism evidence="1 2">
    <name type="scientific">Macrophomina phaseolina (strain MS6)</name>
    <name type="common">Charcoal rot fungus</name>
    <dbReference type="NCBI Taxonomy" id="1126212"/>
    <lineage>
        <taxon>Eukaryota</taxon>
        <taxon>Fungi</taxon>
        <taxon>Dikarya</taxon>
        <taxon>Ascomycota</taxon>
        <taxon>Pezizomycotina</taxon>
        <taxon>Dothideomycetes</taxon>
        <taxon>Dothideomycetes incertae sedis</taxon>
        <taxon>Botryosphaeriales</taxon>
        <taxon>Botryosphaeriaceae</taxon>
        <taxon>Macrophomina</taxon>
    </lineage>
</organism>
<comment type="caution">
    <text evidence="1">The sequence shown here is derived from an EMBL/GenBank/DDBJ whole genome shotgun (WGS) entry which is preliminary data.</text>
</comment>
<proteinExistence type="predicted"/>
<dbReference type="OrthoDB" id="3797888at2759"/>
<dbReference type="InParanoid" id="K2SIZ1"/>
<name>K2SIZ1_MACPH</name>
<evidence type="ECO:0000313" key="2">
    <source>
        <dbReference type="Proteomes" id="UP000007129"/>
    </source>
</evidence>
<accession>K2SIZ1</accession>
<dbReference type="VEuPathDB" id="FungiDB:MPH_00153"/>
<dbReference type="AlphaFoldDB" id="K2SIZ1"/>
<dbReference type="HOGENOM" id="CLU_1305074_0_0_1"/>
<protein>
    <submittedName>
        <fullName evidence="1">Uncharacterized protein</fullName>
    </submittedName>
</protein>
<dbReference type="EMBL" id="AHHD01000008">
    <property type="protein sequence ID" value="EKG22419.1"/>
    <property type="molecule type" value="Genomic_DNA"/>
</dbReference>
<gene>
    <name evidence="1" type="ORF">MPH_00153</name>
</gene>
<dbReference type="Proteomes" id="UP000007129">
    <property type="component" value="Unassembled WGS sequence"/>
</dbReference>
<sequence>MLAAAVGSFQQAAGRSCAKVEYKYPLDPTESGGCHAPVGPGDTTFGTEPDACHGDMNICNGPDHISKFLSPPCSFVSYLPRLSFVLSFFWEVLYEVQDWLTSIWQGVELAGSDGPYTNHMNVRVSFEIGDGKHSAFNEFICEMVIEGLAMTVNALAPELAAVDWISADELQEIVLHTVNGPFALAARAPVIFFFQFFFGKAGIRVTYTCIL</sequence>
<reference evidence="1 2" key="1">
    <citation type="journal article" date="2012" name="BMC Genomics">
        <title>Tools to kill: Genome of one of the most destructive plant pathogenic fungi Macrophomina phaseolina.</title>
        <authorList>
            <person name="Islam M.S."/>
            <person name="Haque M.S."/>
            <person name="Islam M.M."/>
            <person name="Emdad E.M."/>
            <person name="Halim A."/>
            <person name="Hossen Q.M.M."/>
            <person name="Hossain M.Z."/>
            <person name="Ahmed B."/>
            <person name="Rahim S."/>
            <person name="Rahman M.S."/>
            <person name="Alam M.M."/>
            <person name="Hou S."/>
            <person name="Wan X."/>
            <person name="Saito J.A."/>
            <person name="Alam M."/>
        </authorList>
    </citation>
    <scope>NUCLEOTIDE SEQUENCE [LARGE SCALE GENOMIC DNA]</scope>
    <source>
        <strain evidence="1 2">MS6</strain>
    </source>
</reference>
<evidence type="ECO:0000313" key="1">
    <source>
        <dbReference type="EMBL" id="EKG22419.1"/>
    </source>
</evidence>